<proteinExistence type="inferred from homology"/>
<dbReference type="Gene3D" id="3.50.30.10">
    <property type="entry name" value="Phosphohistidine domain"/>
    <property type="match status" value="1"/>
</dbReference>
<comment type="similarity">
    <text evidence="1">Belongs to the PEP-utilizing enzyme family.</text>
</comment>
<dbReference type="SUPFAM" id="SSF56059">
    <property type="entry name" value="Glutathione synthetase ATP-binding domain-like"/>
    <property type="match status" value="1"/>
</dbReference>
<gene>
    <name evidence="5" type="primary">pps</name>
    <name evidence="5" type="ORF">CEXT_48661</name>
</gene>
<feature type="domain" description="PEP-utilising enzyme mobile" evidence="2">
    <location>
        <begin position="977"/>
        <end position="1035"/>
    </location>
</feature>
<organism evidence="5 6">
    <name type="scientific">Caerostris extrusa</name>
    <name type="common">Bark spider</name>
    <name type="synonym">Caerostris bankana</name>
    <dbReference type="NCBI Taxonomy" id="172846"/>
    <lineage>
        <taxon>Eukaryota</taxon>
        <taxon>Metazoa</taxon>
        <taxon>Ecdysozoa</taxon>
        <taxon>Arthropoda</taxon>
        <taxon>Chelicerata</taxon>
        <taxon>Arachnida</taxon>
        <taxon>Araneae</taxon>
        <taxon>Araneomorphae</taxon>
        <taxon>Entelegynae</taxon>
        <taxon>Araneoidea</taxon>
        <taxon>Araneidae</taxon>
        <taxon>Caerostris</taxon>
    </lineage>
</organism>
<comment type="caution">
    <text evidence="5">The sequence shown here is derived from an EMBL/GenBank/DDBJ whole genome shotgun (WGS) entry which is preliminary data.</text>
</comment>
<reference evidence="5 6" key="1">
    <citation type="submission" date="2021-06" db="EMBL/GenBank/DDBJ databases">
        <title>Caerostris extrusa draft genome.</title>
        <authorList>
            <person name="Kono N."/>
            <person name="Arakawa K."/>
        </authorList>
    </citation>
    <scope>NUCLEOTIDE SEQUENCE [LARGE SCALE GENOMIC DNA]</scope>
</reference>
<dbReference type="InterPro" id="IPR051549">
    <property type="entry name" value="PEP_Utilizing_Enz"/>
</dbReference>
<protein>
    <submittedName>
        <fullName evidence="5">Phosphoenolpyruvate synthase</fullName>
    </submittedName>
</protein>
<dbReference type="Gene3D" id="3.30.1490.20">
    <property type="entry name" value="ATP-grasp fold, A domain"/>
    <property type="match status" value="1"/>
</dbReference>
<dbReference type="PANTHER" id="PTHR43615">
    <property type="entry name" value="PHOSPHOENOLPYRUVATE SYNTHASE-RELATED"/>
    <property type="match status" value="1"/>
</dbReference>
<evidence type="ECO:0000259" key="2">
    <source>
        <dbReference type="Pfam" id="PF00391"/>
    </source>
</evidence>
<dbReference type="InterPro" id="IPR036637">
    <property type="entry name" value="Phosphohistidine_dom_sf"/>
</dbReference>
<accession>A0AAV4XI09</accession>
<dbReference type="EMBL" id="BPLR01000373">
    <property type="protein sequence ID" value="GIY94299.1"/>
    <property type="molecule type" value="Genomic_DNA"/>
</dbReference>
<dbReference type="InterPro" id="IPR032387">
    <property type="entry name" value="ACAS_N"/>
</dbReference>
<evidence type="ECO:0000259" key="4">
    <source>
        <dbReference type="Pfam" id="PF16177"/>
    </source>
</evidence>
<dbReference type="InterPro" id="IPR002192">
    <property type="entry name" value="PPDK_AMP/ATP-bd"/>
</dbReference>
<dbReference type="Proteomes" id="UP001054945">
    <property type="component" value="Unassembled WGS sequence"/>
</dbReference>
<feature type="domain" description="Acetyl-coenzyme A synthetase N-terminal" evidence="4">
    <location>
        <begin position="1095"/>
        <end position="1151"/>
    </location>
</feature>
<keyword evidence="6" id="KW-1185">Reference proteome</keyword>
<dbReference type="InterPro" id="IPR042099">
    <property type="entry name" value="ANL_N_sf"/>
</dbReference>
<evidence type="ECO:0000313" key="6">
    <source>
        <dbReference type="Proteomes" id="UP001054945"/>
    </source>
</evidence>
<dbReference type="InterPro" id="IPR008279">
    <property type="entry name" value="PEP-util_enz_mobile_dom"/>
</dbReference>
<dbReference type="Pfam" id="PF16177">
    <property type="entry name" value="ACAS_N"/>
    <property type="match status" value="1"/>
</dbReference>
<dbReference type="Gene3D" id="3.30.470.20">
    <property type="entry name" value="ATP-grasp fold, B domain"/>
    <property type="match status" value="1"/>
</dbReference>
<dbReference type="SUPFAM" id="SSF52009">
    <property type="entry name" value="Phosphohistidine domain"/>
    <property type="match status" value="1"/>
</dbReference>
<dbReference type="GO" id="GO:0016301">
    <property type="term" value="F:kinase activity"/>
    <property type="evidence" value="ECO:0007669"/>
    <property type="project" value="InterPro"/>
</dbReference>
<dbReference type="InterPro" id="IPR020845">
    <property type="entry name" value="AMP-binding_CS"/>
</dbReference>
<dbReference type="Pfam" id="PF00391">
    <property type="entry name" value="PEP-utilizers"/>
    <property type="match status" value="1"/>
</dbReference>
<evidence type="ECO:0000256" key="1">
    <source>
        <dbReference type="ARBA" id="ARBA00007837"/>
    </source>
</evidence>
<dbReference type="Pfam" id="PF01326">
    <property type="entry name" value="PPDK_N"/>
    <property type="match status" value="1"/>
</dbReference>
<evidence type="ECO:0000313" key="5">
    <source>
        <dbReference type="EMBL" id="GIY94299.1"/>
    </source>
</evidence>
<dbReference type="Gene3D" id="3.40.50.12780">
    <property type="entry name" value="N-terminal domain of ligase-like"/>
    <property type="match status" value="1"/>
</dbReference>
<sequence length="1335" mass="150676">MYLFGERIRNLGKSANIVGCTFTSILGNTPVNGLTFHLTDVSVPYAFKHLPLGFVVDPDGNLEPLRELDIDIVPFSSKRPENSFKLNLNAGRQYEFKGSIAEPIVFYSGQGWSGYLDLSYIEFKIGNRKGSGLMFSGEVYKEPKRSNKIIPLPLELMPSTVPLTVQFAEEASRFGEISGGKGSSLGRLTHLSHEEKTFIVPKGIVVTTAAYSEFLTPEILKEVKHLEDVTYGNQQGDLQAACRKVSVTIENTLLSTKICHSIIEDLKDVFGDEVSQKRFAVRSSATGEDTSAMSAAGQMDTFLGVKGFKEIFTAVKKCWASQFGHIAVEYKRRYGQVLNSPMAVVVQEMVACEVSGVLFTCDPVTNNPSVITITANYGLGETVVSGSVEPDTLKLRRKDSGKLVFDSCIIGSKHQRIVMQDSGGTVTEDLDENSKNESCLSKETAERLAKLSLKIEKYYKSSRDIEWGILNDQIYILQSRPVTNAAAESDKEIQHEFDAPLRCENEYFTVANVGEVMPGATSPLGIELSIKFFGNAIKKQALENGFTENLFKSNFFPSGVLPFSNHVHMTVVEMMTRYGLNTLMSKGFMVSIFGRVLDDPDLLRYAEEKVREGGKHSLYFRFKLLWDLFFFDFDLQKIMKKFRDYHSSFLEWNTAKETFTALLNACSDFEDAGKKKHMKCTEMSSNWNTYMFWILCQAKNDFARLLSTSSNVESANIPQAMQEVAIQIVKDIGCEKFNSMASEEAEEWLQSSTSLAGYKFRQFLNRHGHRCLKEIDVYSITWGMDPKLLIKLLQNLVKTSDVEEVKKEEESTSKILSQLQVPLDFTSSKCFLRFVLPHCRRGIRGREITKSTVIKCFDHWRQGFWRLAKQMVSEGRLPEKELLFFLTLEEINDLLNTRSPGIVQKAIHRKKLFPILDQYIFPEISKGIPKPLNYEEESSDSYEFIADLTMKGVPVSQGVTKGFARVAMSLEEAADLKSGEVLITYSTDIGWSPYFPVISGVVTELGGLISHGAVVSREYGLPCVVGLQGACKKFHGGLCATGWKKRNFAKESRCFNHHSFTDVKPIWEPKEHDGKLMKKFKKFIEDKYNVKLDGYEDFHKWSIDNFCDFWAEMWDFIGIISSERFHTVIDLDVPMHKAKWYEGAKLNFAENLLKYRDDRIALVQDGEDSVPKTVSFAEMYENSKLYAAAFRKVWFEKGRRSGFRQCSSEQIQTSQSQDAFDQKDRFLQEGQEIKMLPNVKILADGLESLEKVLIVPTNPDSRPDISGIRNSYFLDEFLEMGLDADGSVPTMQFEQVSFSHPVLISYTSGTTSQPKALIHGCGILMAVANAFSINF</sequence>
<dbReference type="InterPro" id="IPR013815">
    <property type="entry name" value="ATP_grasp_subdomain_1"/>
</dbReference>
<dbReference type="PANTHER" id="PTHR43615:SF1">
    <property type="entry name" value="PPDK_N DOMAIN-CONTAINING PROTEIN"/>
    <property type="match status" value="1"/>
</dbReference>
<feature type="domain" description="Pyruvate phosphate dikinase AMP/ATP-binding" evidence="3">
    <location>
        <begin position="178"/>
        <end position="496"/>
    </location>
</feature>
<dbReference type="PROSITE" id="PS00455">
    <property type="entry name" value="AMP_BINDING"/>
    <property type="match status" value="1"/>
</dbReference>
<dbReference type="GO" id="GO:0005524">
    <property type="term" value="F:ATP binding"/>
    <property type="evidence" value="ECO:0007669"/>
    <property type="project" value="InterPro"/>
</dbReference>
<dbReference type="SUPFAM" id="SSF56801">
    <property type="entry name" value="Acetyl-CoA synthetase-like"/>
    <property type="match status" value="1"/>
</dbReference>
<evidence type="ECO:0000259" key="3">
    <source>
        <dbReference type="Pfam" id="PF01326"/>
    </source>
</evidence>
<name>A0AAV4XI09_CAEEX</name>